<sequence length="164" mass="17589">MRPPFLLPATLAILALVPACTTGRDARPAAATEEAVTAAAREAMLAAARAIGGTDLKADARWASCLGGVGYEYVGGGTMQAREGDVARQLEAVRTALVRAGFTDVTQVEGKVSVERDDVLLTLTYHRAYRGWPVSFHSKCRSYPRADRARVQSAERRDIGGLTR</sequence>
<name>A0A221T0U3_9DEIO</name>
<keyword evidence="1" id="KW-0614">Plasmid</keyword>
<gene>
    <name evidence="1" type="ORF">DFI_15060</name>
</gene>
<evidence type="ECO:0008006" key="3">
    <source>
        <dbReference type="Google" id="ProtNLM"/>
    </source>
</evidence>
<evidence type="ECO:0000313" key="1">
    <source>
        <dbReference type="EMBL" id="ASN82499.1"/>
    </source>
</evidence>
<geneLocation type="plasmid" evidence="2">
    <name>pdfi1</name>
</geneLocation>
<reference evidence="1 2" key="1">
    <citation type="submission" date="2017-05" db="EMBL/GenBank/DDBJ databases">
        <title>The complete genome sequence of Deinococcus ficus isolated from the rhizosphere of the Ficus religiosa L. in Taiwan.</title>
        <authorList>
            <person name="Wu K.-M."/>
            <person name="Liao T.-L."/>
            <person name="Liu Y.-M."/>
            <person name="Young C.-C."/>
            <person name="Tsai S.-F."/>
        </authorList>
    </citation>
    <scope>NUCLEOTIDE SEQUENCE [LARGE SCALE GENOMIC DNA]</scope>
    <source>
        <strain evidence="1 2">CC-FR2-10</strain>
        <plasmid evidence="2">pdfi1</plasmid>
    </source>
</reference>
<evidence type="ECO:0000313" key="2">
    <source>
        <dbReference type="Proteomes" id="UP000259030"/>
    </source>
</evidence>
<proteinExistence type="predicted"/>
<dbReference type="STRING" id="317577.GCA_000419625_03186"/>
<dbReference type="RefSeq" id="WP_022802675.1">
    <property type="nucleotide sequence ID" value="NZ_ATTJ01000002.1"/>
</dbReference>
<organism evidence="1 2">
    <name type="scientific">Deinococcus ficus</name>
    <dbReference type="NCBI Taxonomy" id="317577"/>
    <lineage>
        <taxon>Bacteria</taxon>
        <taxon>Thermotogati</taxon>
        <taxon>Deinococcota</taxon>
        <taxon>Deinococci</taxon>
        <taxon>Deinococcales</taxon>
        <taxon>Deinococcaceae</taxon>
        <taxon>Deinococcus</taxon>
    </lineage>
</organism>
<protein>
    <recommendedName>
        <fullName evidence="3">Lipoprotein</fullName>
    </recommendedName>
</protein>
<dbReference type="OrthoDB" id="72239at2"/>
<accession>A0A221T0U3</accession>
<dbReference type="AlphaFoldDB" id="A0A221T0U3"/>
<dbReference type="KEGG" id="dfc:DFI_15060"/>
<keyword evidence="2" id="KW-1185">Reference proteome</keyword>
<dbReference type="Proteomes" id="UP000259030">
    <property type="component" value="Plasmid pDFI1"/>
</dbReference>
<dbReference type="EMBL" id="CP021082">
    <property type="protein sequence ID" value="ASN82499.1"/>
    <property type="molecule type" value="Genomic_DNA"/>
</dbReference>